<dbReference type="PROSITE" id="PS50967">
    <property type="entry name" value="HRDC"/>
    <property type="match status" value="1"/>
</dbReference>
<dbReference type="EMBL" id="FNQB01000002">
    <property type="protein sequence ID" value="SDZ28438.1"/>
    <property type="molecule type" value="Genomic_DNA"/>
</dbReference>
<accession>A0A1H3RT36</accession>
<dbReference type="RefSeq" id="WP_090794889.1">
    <property type="nucleotide sequence ID" value="NZ_BOND01000020.1"/>
</dbReference>
<sequence>MTDEPPLRRRAARRAGDESPTSPEADGPSTGSPDGPAAPEPLAAGPTPLLLTAPREGTPAPVESPDDLADAVARFAGGTGPVAIDAERASGYRYSQRAYLVQLRRSGSGTVLIDPLPLGDLRTLDAAIADAEWVLHAASQDLPCLSDLGLRPRRLFDTELAGRLAGFERVGLAALTEQLLGFALEKHHSAADWSSRPLPDSWLSYAALDVELLVDLRDALAAELITQGKQDWAAEEFAALVAWGAQPPRNRPDPWRRTSGIHRIRGARAQARVRALWYARDDVAARRDSAPGRVLPDSAIVAAAEIDPKDERTLLTLPGFGGRSVRRLARIWLDALDTARGLPDDALPTNPPIDGPPPPHRWAERDPVAAGRLSRCREVVTTTAGAHKLPPENLIAPDSIRRLAWTPPEDVTPETVSATLRGYGARPWQVGLIATDLANALDDPKPKSKPDPEPEPEPDGSAG</sequence>
<evidence type="ECO:0000259" key="2">
    <source>
        <dbReference type="PROSITE" id="PS50967"/>
    </source>
</evidence>
<dbReference type="OrthoDB" id="144122at2"/>
<dbReference type="PANTHER" id="PTHR47649">
    <property type="entry name" value="RIBONUCLEASE D"/>
    <property type="match status" value="1"/>
</dbReference>
<dbReference type="Gene3D" id="3.30.420.10">
    <property type="entry name" value="Ribonuclease H-like superfamily/Ribonuclease H"/>
    <property type="match status" value="1"/>
</dbReference>
<name>A0A1H3RT36_9ACTN</name>
<dbReference type="InterPro" id="IPR041605">
    <property type="entry name" value="Exo_C"/>
</dbReference>
<dbReference type="InterPro" id="IPR012337">
    <property type="entry name" value="RNaseH-like_sf"/>
</dbReference>
<feature type="compositionally biased region" description="Low complexity" evidence="1">
    <location>
        <begin position="35"/>
        <end position="54"/>
    </location>
</feature>
<dbReference type="InterPro" id="IPR002121">
    <property type="entry name" value="HRDC_dom"/>
</dbReference>
<feature type="region of interest" description="Disordered" evidence="1">
    <location>
        <begin position="437"/>
        <end position="463"/>
    </location>
</feature>
<dbReference type="InterPro" id="IPR036397">
    <property type="entry name" value="RNaseH_sf"/>
</dbReference>
<reference evidence="4" key="1">
    <citation type="submission" date="2016-10" db="EMBL/GenBank/DDBJ databases">
        <authorList>
            <person name="Varghese N."/>
            <person name="Submissions S."/>
        </authorList>
    </citation>
    <scope>NUCLEOTIDE SEQUENCE [LARGE SCALE GENOMIC DNA]</scope>
    <source>
        <strain evidence="4">DSM 44718</strain>
    </source>
</reference>
<protein>
    <submittedName>
        <fullName evidence="3">Ribonuclease D</fullName>
    </submittedName>
</protein>
<dbReference type="PANTHER" id="PTHR47649:SF1">
    <property type="entry name" value="RIBONUCLEASE D"/>
    <property type="match status" value="1"/>
</dbReference>
<dbReference type="InterPro" id="IPR002562">
    <property type="entry name" value="3'-5'_exonuclease_dom"/>
</dbReference>
<evidence type="ECO:0000313" key="4">
    <source>
        <dbReference type="Proteomes" id="UP000199632"/>
    </source>
</evidence>
<dbReference type="SUPFAM" id="SSF47819">
    <property type="entry name" value="HRDC-like"/>
    <property type="match status" value="1"/>
</dbReference>
<feature type="compositionally biased region" description="Acidic residues" evidence="1">
    <location>
        <begin position="453"/>
        <end position="463"/>
    </location>
</feature>
<keyword evidence="4" id="KW-1185">Reference proteome</keyword>
<feature type="domain" description="HRDC" evidence="2">
    <location>
        <begin position="266"/>
        <end position="346"/>
    </location>
</feature>
<evidence type="ECO:0000313" key="3">
    <source>
        <dbReference type="EMBL" id="SDZ28438.1"/>
    </source>
</evidence>
<dbReference type="Pfam" id="PF18305">
    <property type="entry name" value="DNA_pol_A_exoN"/>
    <property type="match status" value="1"/>
</dbReference>
<dbReference type="GO" id="GO:0006139">
    <property type="term" value="P:nucleobase-containing compound metabolic process"/>
    <property type="evidence" value="ECO:0007669"/>
    <property type="project" value="InterPro"/>
</dbReference>
<dbReference type="Gene3D" id="1.10.150.80">
    <property type="entry name" value="HRDC domain"/>
    <property type="match status" value="2"/>
</dbReference>
<feature type="region of interest" description="Disordered" evidence="1">
    <location>
        <begin position="1"/>
        <end position="65"/>
    </location>
</feature>
<dbReference type="STRING" id="137265.SAMN05421684_4148"/>
<dbReference type="GO" id="GO:0008408">
    <property type="term" value="F:3'-5' exonuclease activity"/>
    <property type="evidence" value="ECO:0007669"/>
    <property type="project" value="InterPro"/>
</dbReference>
<dbReference type="SUPFAM" id="SSF53098">
    <property type="entry name" value="Ribonuclease H-like"/>
    <property type="match status" value="1"/>
</dbReference>
<dbReference type="CDD" id="cd06142">
    <property type="entry name" value="RNaseD_exo"/>
    <property type="match status" value="1"/>
</dbReference>
<dbReference type="GO" id="GO:0003676">
    <property type="term" value="F:nucleic acid binding"/>
    <property type="evidence" value="ECO:0007669"/>
    <property type="project" value="InterPro"/>
</dbReference>
<dbReference type="Pfam" id="PF00570">
    <property type="entry name" value="HRDC"/>
    <property type="match status" value="1"/>
</dbReference>
<dbReference type="Pfam" id="PF01612">
    <property type="entry name" value="DNA_pol_A_exo1"/>
    <property type="match status" value="1"/>
</dbReference>
<dbReference type="AlphaFoldDB" id="A0A1H3RT36"/>
<dbReference type="InterPro" id="IPR044876">
    <property type="entry name" value="HRDC_dom_sf"/>
</dbReference>
<dbReference type="InterPro" id="IPR051086">
    <property type="entry name" value="RNase_D-like"/>
</dbReference>
<feature type="compositionally biased region" description="Basic and acidic residues" evidence="1">
    <location>
        <begin position="442"/>
        <end position="452"/>
    </location>
</feature>
<dbReference type="SMART" id="SM00341">
    <property type="entry name" value="HRDC"/>
    <property type="match status" value="1"/>
</dbReference>
<gene>
    <name evidence="3" type="ORF">SAMN05421684_4148</name>
</gene>
<dbReference type="InterPro" id="IPR010997">
    <property type="entry name" value="HRDC-like_sf"/>
</dbReference>
<dbReference type="GO" id="GO:0000166">
    <property type="term" value="F:nucleotide binding"/>
    <property type="evidence" value="ECO:0007669"/>
    <property type="project" value="InterPro"/>
</dbReference>
<dbReference type="SMART" id="SM00474">
    <property type="entry name" value="35EXOc"/>
    <property type="match status" value="1"/>
</dbReference>
<evidence type="ECO:0000256" key="1">
    <source>
        <dbReference type="SAM" id="MobiDB-lite"/>
    </source>
</evidence>
<proteinExistence type="predicted"/>
<dbReference type="Proteomes" id="UP000199632">
    <property type="component" value="Unassembled WGS sequence"/>
</dbReference>
<organism evidence="3 4">
    <name type="scientific">Asanoa ishikariensis</name>
    <dbReference type="NCBI Taxonomy" id="137265"/>
    <lineage>
        <taxon>Bacteria</taxon>
        <taxon>Bacillati</taxon>
        <taxon>Actinomycetota</taxon>
        <taxon>Actinomycetes</taxon>
        <taxon>Micromonosporales</taxon>
        <taxon>Micromonosporaceae</taxon>
        <taxon>Asanoa</taxon>
    </lineage>
</organism>